<feature type="chain" id="PRO_5003287123" description="Glycosyl hydrolase family 32 N-terminal domain-containing protein" evidence="1">
    <location>
        <begin position="22"/>
        <end position="384"/>
    </location>
</feature>
<evidence type="ECO:0000256" key="1">
    <source>
        <dbReference type="SAM" id="SignalP"/>
    </source>
</evidence>
<dbReference type="KEGG" id="sre:PTSG_03774"/>
<reference evidence="2" key="1">
    <citation type="submission" date="2009-08" db="EMBL/GenBank/DDBJ databases">
        <title>Annotation of Salpingoeca rosetta.</title>
        <authorList>
            <consortium name="The Broad Institute Genome Sequencing Platform"/>
            <person name="Russ C."/>
            <person name="Cuomo C."/>
            <person name="Burger G."/>
            <person name="Gray M.W."/>
            <person name="Holland P.W.H."/>
            <person name="King N."/>
            <person name="Lang F.B.F."/>
            <person name="Roger A.J."/>
            <person name="Ruiz-Trillo I."/>
            <person name="Young S.K."/>
            <person name="Zeng Q."/>
            <person name="Gargeya S."/>
            <person name="Alvarado L."/>
            <person name="Berlin A."/>
            <person name="Chapman S.B."/>
            <person name="Chen Z."/>
            <person name="Freedman E."/>
            <person name="Gellesch M."/>
            <person name="Goldberg J."/>
            <person name="Griggs A."/>
            <person name="Gujja S."/>
            <person name="Heilman E."/>
            <person name="Heiman D."/>
            <person name="Howarth C."/>
            <person name="Mehta T."/>
            <person name="Neiman D."/>
            <person name="Pearson M."/>
            <person name="Roberts A."/>
            <person name="Saif S."/>
            <person name="Shea T."/>
            <person name="Shenoy N."/>
            <person name="Sisk P."/>
            <person name="Stolte C."/>
            <person name="Sykes S."/>
            <person name="White J."/>
            <person name="Yandava C."/>
            <person name="Haas B."/>
            <person name="Nusbaum C."/>
            <person name="Birren B."/>
        </authorList>
    </citation>
    <scope>NUCLEOTIDE SEQUENCE [LARGE SCALE GENOMIC DNA]</scope>
    <source>
        <strain evidence="2">ATCC 50818</strain>
    </source>
</reference>
<keyword evidence="1" id="KW-0732">Signal</keyword>
<dbReference type="AlphaFoldDB" id="F2U5C2"/>
<evidence type="ECO:0008006" key="4">
    <source>
        <dbReference type="Google" id="ProtNLM"/>
    </source>
</evidence>
<feature type="signal peptide" evidence="1">
    <location>
        <begin position="1"/>
        <end position="21"/>
    </location>
</feature>
<keyword evidence="3" id="KW-1185">Reference proteome</keyword>
<accession>F2U5C2</accession>
<dbReference type="RefSeq" id="XP_004995502.1">
    <property type="nucleotide sequence ID" value="XM_004995445.1"/>
</dbReference>
<dbReference type="GeneID" id="16076083"/>
<protein>
    <recommendedName>
        <fullName evidence="4">Glycosyl hydrolase family 32 N-terminal domain-containing protein</fullName>
    </recommendedName>
</protein>
<dbReference type="InterPro" id="IPR036278">
    <property type="entry name" value="Sialidase_sf"/>
</dbReference>
<dbReference type="InParanoid" id="F2U5C2"/>
<dbReference type="Proteomes" id="UP000007799">
    <property type="component" value="Unassembled WGS sequence"/>
</dbReference>
<gene>
    <name evidence="2" type="ORF">PTSG_03774</name>
</gene>
<proteinExistence type="predicted"/>
<name>F2U5C2_SALR5</name>
<dbReference type="EMBL" id="GL832962">
    <property type="protein sequence ID" value="EGD83138.1"/>
    <property type="molecule type" value="Genomic_DNA"/>
</dbReference>
<dbReference type="SUPFAM" id="SSF50939">
    <property type="entry name" value="Sialidases"/>
    <property type="match status" value="1"/>
</dbReference>
<dbReference type="OrthoDB" id="9970845at2759"/>
<organism evidence="3">
    <name type="scientific">Salpingoeca rosetta (strain ATCC 50818 / BSB-021)</name>
    <dbReference type="NCBI Taxonomy" id="946362"/>
    <lineage>
        <taxon>Eukaryota</taxon>
        <taxon>Choanoflagellata</taxon>
        <taxon>Craspedida</taxon>
        <taxon>Salpingoecidae</taxon>
        <taxon>Salpingoeca</taxon>
    </lineage>
</organism>
<evidence type="ECO:0000313" key="2">
    <source>
        <dbReference type="EMBL" id="EGD83138.1"/>
    </source>
</evidence>
<sequence>MVAVVALLAIACFLLCDDAHGQEAVDLGDFWNNDAHFQYVSKARFPSPPPSTQYAMNVGFQFVTRPGIWYLFHSEYAFTTQPSYCKADYARILVRNSTDEGRTWSAGTVVATPIPNTAQECAIVDGAGFYDDETNTWHYIAQCLNRTDHWMLCHYTRQGETPTGMFTPNPYNPVVYGGQLWSRICALPHAHCDENMYDEGTPEIFTKVEGNFYVTFHGWDAKAGKSARGIAMTPNFVDWSVTGAGLPGDAIFTSKDCEHWNVTWAKGGCVGGGEGTMLAASDIFYHLIEAPDITLGCLTKPGLQNWVLGMLRAPGIEATGMWQQSFNPIVVPAVKQGCYIQYHRLFKGDNATYLEYWAADWMQVFKLVPGPGPRPIVAGPPPDI</sequence>
<evidence type="ECO:0000313" key="3">
    <source>
        <dbReference type="Proteomes" id="UP000007799"/>
    </source>
</evidence>